<evidence type="ECO:0000313" key="1">
    <source>
        <dbReference type="EMBL" id="KAE8130881.1"/>
    </source>
</evidence>
<dbReference type="GeneID" id="43645410"/>
<protein>
    <submittedName>
        <fullName evidence="1">Uncharacterized protein</fullName>
    </submittedName>
</protein>
<dbReference type="Proteomes" id="UP000325672">
    <property type="component" value="Unassembled WGS sequence"/>
</dbReference>
<proteinExistence type="predicted"/>
<evidence type="ECO:0000313" key="2">
    <source>
        <dbReference type="Proteomes" id="UP000325672"/>
    </source>
</evidence>
<sequence>MIRKHLSTEFSNLADGVAAPFDKFKRDTLAKAGQWESTIRCDDTKGGSRVWMMRHNLSRGQDSHLPGYSQSVLQNVNIDNNPLYVAFTDSFPGYYDKKYLLPSGSWYESRKFRLEPFVNNRATIEDGTEVRIQATNGWRYLAKGKSELVTLRKWTLTRLTNSWFLK</sequence>
<accession>A0A5N6SB41</accession>
<reference evidence="1 2" key="1">
    <citation type="submission" date="2019-04" db="EMBL/GenBank/DDBJ databases">
        <title>Friends and foes A comparative genomics study of 23 Aspergillus species from section Flavi.</title>
        <authorList>
            <consortium name="DOE Joint Genome Institute"/>
            <person name="Kjaerbolling I."/>
            <person name="Vesth T."/>
            <person name="Frisvad J.C."/>
            <person name="Nybo J.L."/>
            <person name="Theobald S."/>
            <person name="Kildgaard S."/>
            <person name="Isbrandt T."/>
            <person name="Kuo A."/>
            <person name="Sato A."/>
            <person name="Lyhne E.K."/>
            <person name="Kogle M.E."/>
            <person name="Wiebenga A."/>
            <person name="Kun R.S."/>
            <person name="Lubbers R.J."/>
            <person name="Makela M.R."/>
            <person name="Barry K."/>
            <person name="Chovatia M."/>
            <person name="Clum A."/>
            <person name="Daum C."/>
            <person name="Haridas S."/>
            <person name="He G."/>
            <person name="LaButti K."/>
            <person name="Lipzen A."/>
            <person name="Mondo S."/>
            <person name="Riley R."/>
            <person name="Salamov A."/>
            <person name="Simmons B.A."/>
            <person name="Magnuson J.K."/>
            <person name="Henrissat B."/>
            <person name="Mortensen U.H."/>
            <person name="Larsen T.O."/>
            <person name="Devries R.P."/>
            <person name="Grigoriev I.V."/>
            <person name="Machida M."/>
            <person name="Baker S.E."/>
            <person name="Andersen M.R."/>
        </authorList>
    </citation>
    <scope>NUCLEOTIDE SEQUENCE [LARGE SCALE GENOMIC DNA]</scope>
    <source>
        <strain evidence="1 2">CBS 117625</strain>
    </source>
</reference>
<keyword evidence="2" id="KW-1185">Reference proteome</keyword>
<name>A0A5N6SB41_ASPPS</name>
<gene>
    <name evidence="1" type="ORF">BDV38DRAFT_289221</name>
</gene>
<dbReference type="EMBL" id="ML743689">
    <property type="protein sequence ID" value="KAE8130881.1"/>
    <property type="molecule type" value="Genomic_DNA"/>
</dbReference>
<dbReference type="RefSeq" id="XP_031906944.1">
    <property type="nucleotide sequence ID" value="XM_032061200.1"/>
</dbReference>
<dbReference type="AlphaFoldDB" id="A0A5N6SB41"/>
<organism evidence="1 2">
    <name type="scientific">Aspergillus pseudotamarii</name>
    <dbReference type="NCBI Taxonomy" id="132259"/>
    <lineage>
        <taxon>Eukaryota</taxon>
        <taxon>Fungi</taxon>
        <taxon>Dikarya</taxon>
        <taxon>Ascomycota</taxon>
        <taxon>Pezizomycotina</taxon>
        <taxon>Eurotiomycetes</taxon>
        <taxon>Eurotiomycetidae</taxon>
        <taxon>Eurotiales</taxon>
        <taxon>Aspergillaceae</taxon>
        <taxon>Aspergillus</taxon>
        <taxon>Aspergillus subgen. Circumdati</taxon>
    </lineage>
</organism>